<name>A0A1X7VJF6_AMPQE</name>
<dbReference type="InParanoid" id="A0A1X7VJF6"/>
<dbReference type="PANTHER" id="PTHR37984">
    <property type="entry name" value="PROTEIN CBG26694"/>
    <property type="match status" value="1"/>
</dbReference>
<dbReference type="InterPro" id="IPR043502">
    <property type="entry name" value="DNA/RNA_pol_sf"/>
</dbReference>
<dbReference type="SUPFAM" id="SSF56672">
    <property type="entry name" value="DNA/RNA polymerases"/>
    <property type="match status" value="1"/>
</dbReference>
<dbReference type="InterPro" id="IPR050951">
    <property type="entry name" value="Retrovirus_Pol_polyprotein"/>
</dbReference>
<dbReference type="InterPro" id="IPR000477">
    <property type="entry name" value="RT_dom"/>
</dbReference>
<reference evidence="2" key="1">
    <citation type="submission" date="2017-05" db="UniProtKB">
        <authorList>
            <consortium name="EnsemblMetazoa"/>
        </authorList>
    </citation>
    <scope>IDENTIFICATION</scope>
</reference>
<feature type="domain" description="Reverse transcriptase" evidence="1">
    <location>
        <begin position="10"/>
        <end position="73"/>
    </location>
</feature>
<dbReference type="Gene3D" id="3.30.70.270">
    <property type="match status" value="1"/>
</dbReference>
<organism evidence="2">
    <name type="scientific">Amphimedon queenslandica</name>
    <name type="common">Sponge</name>
    <dbReference type="NCBI Taxonomy" id="400682"/>
    <lineage>
        <taxon>Eukaryota</taxon>
        <taxon>Metazoa</taxon>
        <taxon>Porifera</taxon>
        <taxon>Demospongiae</taxon>
        <taxon>Heteroscleromorpha</taxon>
        <taxon>Haplosclerida</taxon>
        <taxon>Niphatidae</taxon>
        <taxon>Amphimedon</taxon>
    </lineage>
</organism>
<dbReference type="Pfam" id="PF00078">
    <property type="entry name" value="RVT_1"/>
    <property type="match status" value="1"/>
</dbReference>
<dbReference type="Gene3D" id="3.10.10.10">
    <property type="entry name" value="HIV Type 1 Reverse Transcriptase, subunit A, domain 1"/>
    <property type="match status" value="1"/>
</dbReference>
<proteinExistence type="predicted"/>
<protein>
    <recommendedName>
        <fullName evidence="1">Reverse transcriptase domain-containing protein</fullName>
    </recommendedName>
</protein>
<evidence type="ECO:0000259" key="1">
    <source>
        <dbReference type="Pfam" id="PF00078"/>
    </source>
</evidence>
<dbReference type="PANTHER" id="PTHR37984:SF5">
    <property type="entry name" value="PROTEIN NYNRIN-LIKE"/>
    <property type="match status" value="1"/>
</dbReference>
<dbReference type="eggNOG" id="KOG0017">
    <property type="taxonomic scope" value="Eukaryota"/>
</dbReference>
<dbReference type="AlphaFoldDB" id="A0A1X7VJF6"/>
<evidence type="ECO:0000313" key="2">
    <source>
        <dbReference type="EnsemblMetazoa" id="Aqu2.1.40167_001"/>
    </source>
</evidence>
<sequence>ELFASLAGGVKFTKLDLLQAYKQFLLYQKSKELVTINRHKGLFRCTRLPFGMASGPAIFQRMMDCVLQAVLNAPAPTSVKELQSFLGLINCYGRIIPNLATLLHPLNHLLKKT</sequence>
<accession>A0A1X7VJF6</accession>
<dbReference type="InterPro" id="IPR043128">
    <property type="entry name" value="Rev_trsase/Diguanyl_cyclase"/>
</dbReference>
<dbReference type="EnsemblMetazoa" id="Aqu2.1.40167_001">
    <property type="protein sequence ID" value="Aqu2.1.40167_001"/>
    <property type="gene ID" value="Aqu2.1.40167"/>
</dbReference>